<name>A0A556MUV3_9SPHI</name>
<feature type="transmembrane region" description="Helical" evidence="1">
    <location>
        <begin position="80"/>
        <end position="100"/>
    </location>
</feature>
<dbReference type="AlphaFoldDB" id="A0A556MUV3"/>
<dbReference type="RefSeq" id="WP_144247287.1">
    <property type="nucleotide sequence ID" value="NZ_VLPK01000001.1"/>
</dbReference>
<feature type="transmembrane region" description="Helical" evidence="1">
    <location>
        <begin position="167"/>
        <end position="186"/>
    </location>
</feature>
<dbReference type="EMBL" id="VLPK01000001">
    <property type="protein sequence ID" value="TSJ43721.1"/>
    <property type="molecule type" value="Genomic_DNA"/>
</dbReference>
<gene>
    <name evidence="2" type="ORF">FO440_05895</name>
</gene>
<dbReference type="Proteomes" id="UP000318733">
    <property type="component" value="Unassembled WGS sequence"/>
</dbReference>
<sequence length="187" mass="21568">METTDKPDWQFDVKYKQKLETEEAKLIIEGAETAFNDSIETSVRILERTTSLLQLVAGVLVGLVAYAIGDWEKTASFDAILVTAIAGITYYFLLGIFFIYPNIRPMEYVLPGTQPKKVINDTVFDLPKDNRLKLLYITRITNLQAGITENRAKNDKRWKIYKQSLNLLFYSPIVLIVVYLISRRYFL</sequence>
<reference evidence="2 3" key="1">
    <citation type="submission" date="2019-07" db="EMBL/GenBank/DDBJ databases">
        <authorList>
            <person name="Huq M.A."/>
        </authorList>
    </citation>
    <scope>NUCLEOTIDE SEQUENCE [LARGE SCALE GENOMIC DNA]</scope>
    <source>
        <strain evidence="2 3">MAH-19</strain>
    </source>
</reference>
<protein>
    <submittedName>
        <fullName evidence="2">Uncharacterized protein</fullName>
    </submittedName>
</protein>
<keyword evidence="1" id="KW-1133">Transmembrane helix</keyword>
<accession>A0A556MUV3</accession>
<proteinExistence type="predicted"/>
<dbReference type="OrthoDB" id="791723at2"/>
<keyword evidence="1" id="KW-0812">Transmembrane</keyword>
<evidence type="ECO:0000313" key="3">
    <source>
        <dbReference type="Proteomes" id="UP000318733"/>
    </source>
</evidence>
<evidence type="ECO:0000313" key="2">
    <source>
        <dbReference type="EMBL" id="TSJ43721.1"/>
    </source>
</evidence>
<evidence type="ECO:0000256" key="1">
    <source>
        <dbReference type="SAM" id="Phobius"/>
    </source>
</evidence>
<keyword evidence="3" id="KW-1185">Reference proteome</keyword>
<organism evidence="2 3">
    <name type="scientific">Mucilaginibacter corticis</name>
    <dbReference type="NCBI Taxonomy" id="2597670"/>
    <lineage>
        <taxon>Bacteria</taxon>
        <taxon>Pseudomonadati</taxon>
        <taxon>Bacteroidota</taxon>
        <taxon>Sphingobacteriia</taxon>
        <taxon>Sphingobacteriales</taxon>
        <taxon>Sphingobacteriaceae</taxon>
        <taxon>Mucilaginibacter</taxon>
    </lineage>
</organism>
<comment type="caution">
    <text evidence="2">The sequence shown here is derived from an EMBL/GenBank/DDBJ whole genome shotgun (WGS) entry which is preliminary data.</text>
</comment>
<feature type="transmembrane region" description="Helical" evidence="1">
    <location>
        <begin position="52"/>
        <end position="68"/>
    </location>
</feature>
<keyword evidence="1" id="KW-0472">Membrane</keyword>